<dbReference type="Gene3D" id="3.40.630.30">
    <property type="match status" value="1"/>
</dbReference>
<accession>A0A2I8VGY0</accession>
<dbReference type="PANTHER" id="PTHR43877:SF2">
    <property type="entry name" value="AMINOALKYLPHOSPHONATE N-ACETYLTRANSFERASE-RELATED"/>
    <property type="match status" value="1"/>
</dbReference>
<evidence type="ECO:0000313" key="4">
    <source>
        <dbReference type="EMBL" id="AUV81185.1"/>
    </source>
</evidence>
<gene>
    <name evidence="4" type="ORF">C2R22_05520</name>
</gene>
<dbReference type="Proteomes" id="UP000236584">
    <property type="component" value="Chromosome"/>
</dbReference>
<keyword evidence="5" id="KW-1185">Reference proteome</keyword>
<dbReference type="GeneID" id="35591528"/>
<reference evidence="4 5" key="1">
    <citation type="submission" date="2018-01" db="EMBL/GenBank/DDBJ databases">
        <title>Complete genome sequence of Salinigranum rubrum GX10T, an extremely halophilic archaeon isolated from a marine solar saltern.</title>
        <authorList>
            <person name="Han S."/>
        </authorList>
    </citation>
    <scope>NUCLEOTIDE SEQUENCE [LARGE SCALE GENOMIC DNA]</scope>
    <source>
        <strain evidence="4 5">GX10</strain>
    </source>
</reference>
<sequence length="249" mass="27488">MDIRQATPDDVAEIRRVARESLAESYGHALEADLIDSVVERWYGADDLADDLADKDTHFVVAVAEGDIVGFVQSYVVSRREVIGEIDWLHVAPDHRGQGIGAALLEALEAELLGASVERLEGTVLVANEMGTGFYDDHGFTAAGERPINIGGKEFAERVYVKFPDPREYDADLEERTVNGRTVYVAYDETVRGSGGVFHAIYLDTDREERYGWACSCGNVGVVMDTMERLECGQCGNRSKATRWDAAYL</sequence>
<proteinExistence type="predicted"/>
<dbReference type="AlphaFoldDB" id="A0A2I8VGY0"/>
<feature type="domain" description="N-acetyltransferase" evidence="3">
    <location>
        <begin position="1"/>
        <end position="166"/>
    </location>
</feature>
<dbReference type="GO" id="GO:0016747">
    <property type="term" value="F:acyltransferase activity, transferring groups other than amino-acyl groups"/>
    <property type="evidence" value="ECO:0007669"/>
    <property type="project" value="InterPro"/>
</dbReference>
<evidence type="ECO:0000259" key="3">
    <source>
        <dbReference type="PROSITE" id="PS51186"/>
    </source>
</evidence>
<name>A0A2I8VGY0_9EURY</name>
<dbReference type="OrthoDB" id="125295at2157"/>
<dbReference type="PANTHER" id="PTHR43877">
    <property type="entry name" value="AMINOALKYLPHOSPHONATE N-ACETYLTRANSFERASE-RELATED-RELATED"/>
    <property type="match status" value="1"/>
</dbReference>
<evidence type="ECO:0000313" key="5">
    <source>
        <dbReference type="Proteomes" id="UP000236584"/>
    </source>
</evidence>
<dbReference type="EMBL" id="CP026309">
    <property type="protein sequence ID" value="AUV81185.1"/>
    <property type="molecule type" value="Genomic_DNA"/>
</dbReference>
<dbReference type="PROSITE" id="PS51186">
    <property type="entry name" value="GNAT"/>
    <property type="match status" value="1"/>
</dbReference>
<dbReference type="InterPro" id="IPR016181">
    <property type="entry name" value="Acyl_CoA_acyltransferase"/>
</dbReference>
<evidence type="ECO:0000256" key="2">
    <source>
        <dbReference type="ARBA" id="ARBA00023315"/>
    </source>
</evidence>
<dbReference type="CDD" id="cd04301">
    <property type="entry name" value="NAT_SF"/>
    <property type="match status" value="1"/>
</dbReference>
<dbReference type="Pfam" id="PF00583">
    <property type="entry name" value="Acetyltransf_1"/>
    <property type="match status" value="1"/>
</dbReference>
<keyword evidence="1 4" id="KW-0808">Transferase</keyword>
<dbReference type="InterPro" id="IPR050832">
    <property type="entry name" value="Bact_Acetyltransf"/>
</dbReference>
<protein>
    <submittedName>
        <fullName evidence="4">GNAT family N-acetyltransferase</fullName>
    </submittedName>
</protein>
<evidence type="ECO:0000256" key="1">
    <source>
        <dbReference type="ARBA" id="ARBA00022679"/>
    </source>
</evidence>
<dbReference type="KEGG" id="srub:C2R22_05520"/>
<dbReference type="RefSeq" id="WP_103424873.1">
    <property type="nucleotide sequence ID" value="NZ_CP026309.1"/>
</dbReference>
<organism evidence="4 5">
    <name type="scientific">Salinigranum rubrum</name>
    <dbReference type="NCBI Taxonomy" id="755307"/>
    <lineage>
        <taxon>Archaea</taxon>
        <taxon>Methanobacteriati</taxon>
        <taxon>Methanobacteriota</taxon>
        <taxon>Stenosarchaea group</taxon>
        <taxon>Halobacteria</taxon>
        <taxon>Halobacteriales</taxon>
        <taxon>Haloferacaceae</taxon>
        <taxon>Salinigranum</taxon>
    </lineage>
</organism>
<dbReference type="InterPro" id="IPR043854">
    <property type="entry name" value="DUF5816"/>
</dbReference>
<keyword evidence="2" id="KW-0012">Acyltransferase</keyword>
<dbReference type="SUPFAM" id="SSF55729">
    <property type="entry name" value="Acyl-CoA N-acyltransferases (Nat)"/>
    <property type="match status" value="1"/>
</dbReference>
<dbReference type="InterPro" id="IPR000182">
    <property type="entry name" value="GNAT_dom"/>
</dbReference>
<dbReference type="Pfam" id="PF19133">
    <property type="entry name" value="DUF5816"/>
    <property type="match status" value="1"/>
</dbReference>